<dbReference type="InterPro" id="IPR021455">
    <property type="entry name" value="DUF3106"/>
</dbReference>
<protein>
    <submittedName>
        <fullName evidence="2">DUF3106 domain-containing protein</fullName>
    </submittedName>
</protein>
<feature type="compositionally biased region" description="Polar residues" evidence="1">
    <location>
        <begin position="150"/>
        <end position="159"/>
    </location>
</feature>
<keyword evidence="3" id="KW-1185">Reference proteome</keyword>
<proteinExistence type="predicted"/>
<feature type="region of interest" description="Disordered" evidence="1">
    <location>
        <begin position="141"/>
        <end position="243"/>
    </location>
</feature>
<name>A0ABW0L9I3_9BURK</name>
<evidence type="ECO:0000313" key="2">
    <source>
        <dbReference type="EMBL" id="MFC5462055.1"/>
    </source>
</evidence>
<evidence type="ECO:0000313" key="3">
    <source>
        <dbReference type="Proteomes" id="UP001596050"/>
    </source>
</evidence>
<feature type="compositionally biased region" description="Low complexity" evidence="1">
    <location>
        <begin position="205"/>
        <end position="243"/>
    </location>
</feature>
<reference evidence="3" key="1">
    <citation type="journal article" date="2019" name="Int. J. Syst. Evol. Microbiol.">
        <title>The Global Catalogue of Microorganisms (GCM) 10K type strain sequencing project: providing services to taxonomists for standard genome sequencing and annotation.</title>
        <authorList>
            <consortium name="The Broad Institute Genomics Platform"/>
            <consortium name="The Broad Institute Genome Sequencing Center for Infectious Disease"/>
            <person name="Wu L."/>
            <person name="Ma J."/>
        </authorList>
    </citation>
    <scope>NUCLEOTIDE SEQUENCE [LARGE SCALE GENOMIC DNA]</scope>
    <source>
        <strain evidence="3">KACC 12649</strain>
    </source>
</reference>
<comment type="caution">
    <text evidence="2">The sequence shown here is derived from an EMBL/GenBank/DDBJ whole genome shotgun (WGS) entry which is preliminary data.</text>
</comment>
<dbReference type="EMBL" id="JBHSMU010000015">
    <property type="protein sequence ID" value="MFC5462055.1"/>
    <property type="molecule type" value="Genomic_DNA"/>
</dbReference>
<dbReference type="Proteomes" id="UP001596050">
    <property type="component" value="Unassembled WGS sequence"/>
</dbReference>
<organism evidence="2 3">
    <name type="scientific">Massilia niabensis</name>
    <dbReference type="NCBI Taxonomy" id="544910"/>
    <lineage>
        <taxon>Bacteria</taxon>
        <taxon>Pseudomonadati</taxon>
        <taxon>Pseudomonadota</taxon>
        <taxon>Betaproteobacteria</taxon>
        <taxon>Burkholderiales</taxon>
        <taxon>Oxalobacteraceae</taxon>
        <taxon>Telluria group</taxon>
        <taxon>Massilia</taxon>
    </lineage>
</organism>
<feature type="region of interest" description="Disordered" evidence="1">
    <location>
        <begin position="38"/>
        <end position="60"/>
    </location>
</feature>
<accession>A0ABW0L9I3</accession>
<gene>
    <name evidence="2" type="ORF">ACFPN5_19765</name>
</gene>
<dbReference type="RefSeq" id="WP_379785504.1">
    <property type="nucleotide sequence ID" value="NZ_JBHSMU010000015.1"/>
</dbReference>
<dbReference type="Pfam" id="PF11304">
    <property type="entry name" value="DUF3106"/>
    <property type="match status" value="1"/>
</dbReference>
<sequence>MTTPHSKPRRAGLIAVAALLLAALAAWFVWEGARDGAQSAAPGSSSSGAAAGMPGKGGPQLFHKPLWKDLSGAQQLALQPLKDEWDVMEGTRKRKWLEMSRRFASMSPAEQERVHERMRQWVRLTPEQRTLARENFTRTRKLAPGEKTANWENYKQLTPDQKRRLAQTRKSPPSASPPASPIIVAPTSCPPGTTRRGASCMSLQAPASIPSAPAITQPAPAPAAPASSTTQPTAAPTASNANG</sequence>
<feature type="compositionally biased region" description="Low complexity" evidence="1">
    <location>
        <begin position="38"/>
        <end position="53"/>
    </location>
</feature>
<evidence type="ECO:0000256" key="1">
    <source>
        <dbReference type="SAM" id="MobiDB-lite"/>
    </source>
</evidence>